<evidence type="ECO:0000256" key="5">
    <source>
        <dbReference type="ARBA" id="ARBA00022989"/>
    </source>
</evidence>
<dbReference type="WBParaSite" id="maker-uti_cns_0004538-snap-gene-0.8-mRNA-1">
    <property type="protein sequence ID" value="maker-uti_cns_0004538-snap-gene-0.8-mRNA-1"/>
    <property type="gene ID" value="maker-uti_cns_0004538-snap-gene-0.8"/>
</dbReference>
<dbReference type="InterPro" id="IPR001320">
    <property type="entry name" value="Iontro_rcpt_C"/>
</dbReference>
<feature type="domain" description="Ionotropic glutamate receptor C-terminal" evidence="13">
    <location>
        <begin position="99"/>
        <end position="340"/>
    </location>
</feature>
<evidence type="ECO:0000256" key="3">
    <source>
        <dbReference type="ARBA" id="ARBA00022475"/>
    </source>
</evidence>
<feature type="transmembrane region" description="Helical" evidence="12">
    <location>
        <begin position="336"/>
        <end position="356"/>
    </location>
</feature>
<dbReference type="Proteomes" id="UP000095280">
    <property type="component" value="Unplaced"/>
</dbReference>
<dbReference type="InterPro" id="IPR019594">
    <property type="entry name" value="Glu/Gly-bd"/>
</dbReference>
<dbReference type="Pfam" id="PF10613">
    <property type="entry name" value="Lig_chan-Glu_bd"/>
    <property type="match status" value="1"/>
</dbReference>
<evidence type="ECO:0000256" key="4">
    <source>
        <dbReference type="ARBA" id="ARBA00022692"/>
    </source>
</evidence>
<keyword evidence="6" id="KW-0406">Ion transport</keyword>
<keyword evidence="2" id="KW-0813">Transport</keyword>
<evidence type="ECO:0000256" key="9">
    <source>
        <dbReference type="ARBA" id="ARBA00023180"/>
    </source>
</evidence>
<feature type="transmembrane region" description="Helical" evidence="12">
    <location>
        <begin position="101"/>
        <end position="122"/>
    </location>
</feature>
<dbReference type="InterPro" id="IPR052192">
    <property type="entry name" value="Insect_Ionotropic_Sensory_Rcpt"/>
</dbReference>
<dbReference type="Gene3D" id="3.40.190.10">
    <property type="entry name" value="Periplasmic binding protein-like II"/>
    <property type="match status" value="1"/>
</dbReference>
<keyword evidence="8" id="KW-0675">Receptor</keyword>
<dbReference type="SUPFAM" id="SSF53850">
    <property type="entry name" value="Periplasmic binding protein-like II"/>
    <property type="match status" value="1"/>
</dbReference>
<evidence type="ECO:0000256" key="11">
    <source>
        <dbReference type="ARBA" id="ARBA00023303"/>
    </source>
</evidence>
<evidence type="ECO:0000313" key="16">
    <source>
        <dbReference type="WBParaSite" id="maker-uti_cns_0004538-snap-gene-0.8-mRNA-1"/>
    </source>
</evidence>
<dbReference type="GO" id="GO:0050906">
    <property type="term" value="P:detection of stimulus involved in sensory perception"/>
    <property type="evidence" value="ECO:0007669"/>
    <property type="project" value="UniProtKB-ARBA"/>
</dbReference>
<keyword evidence="9" id="KW-0325">Glycoprotein</keyword>
<keyword evidence="11" id="KW-0407">Ion channel</keyword>
<dbReference type="Gene3D" id="1.10.287.70">
    <property type="match status" value="1"/>
</dbReference>
<dbReference type="PANTHER" id="PTHR42643:SF24">
    <property type="entry name" value="IONOTROPIC RECEPTOR 60A"/>
    <property type="match status" value="1"/>
</dbReference>
<evidence type="ECO:0000256" key="2">
    <source>
        <dbReference type="ARBA" id="ARBA00022448"/>
    </source>
</evidence>
<keyword evidence="15" id="KW-1185">Reference proteome</keyword>
<feature type="domain" description="Ionotropic glutamate receptor L-glutamate and glycine-binding" evidence="14">
    <location>
        <begin position="4"/>
        <end position="84"/>
    </location>
</feature>
<name>A0A1I8H5G6_9PLAT</name>
<evidence type="ECO:0000259" key="13">
    <source>
        <dbReference type="Pfam" id="PF00060"/>
    </source>
</evidence>
<dbReference type="GO" id="GO:0005886">
    <property type="term" value="C:plasma membrane"/>
    <property type="evidence" value="ECO:0007669"/>
    <property type="project" value="UniProtKB-SubCell"/>
</dbReference>
<keyword evidence="3" id="KW-1003">Cell membrane</keyword>
<protein>
    <submittedName>
        <fullName evidence="16">PBPe domain-containing protein</fullName>
    </submittedName>
</protein>
<evidence type="ECO:0000256" key="6">
    <source>
        <dbReference type="ARBA" id="ARBA00023065"/>
    </source>
</evidence>
<dbReference type="PANTHER" id="PTHR42643">
    <property type="entry name" value="IONOTROPIC RECEPTOR 20A-RELATED"/>
    <property type="match status" value="1"/>
</dbReference>
<evidence type="ECO:0000256" key="7">
    <source>
        <dbReference type="ARBA" id="ARBA00023136"/>
    </source>
</evidence>
<dbReference type="GO" id="GO:0015276">
    <property type="term" value="F:ligand-gated monoatomic ion channel activity"/>
    <property type="evidence" value="ECO:0007669"/>
    <property type="project" value="InterPro"/>
</dbReference>
<dbReference type="Pfam" id="PF00060">
    <property type="entry name" value="Lig_chan"/>
    <property type="match status" value="1"/>
</dbReference>
<accession>A0A1I8H5G6</accession>
<keyword evidence="5 12" id="KW-1133">Transmembrane helix</keyword>
<sequence length="370" mass="41573">MTLSILEYFSTQLDFRFLTKDSTDGNWGSPEVNSTYFNGCVGELQRGEVSVAAGPFTITAARDEVIDFSVPLFEESNAILLPRPAPESKLWRVFSPFTMSVWLSIVAALFVTTFATWVLAYFSPFTAYNLNLEFAIADEVWLQEYLWSAIGSFLQQGQDFYPFAMSSRTAMAFWWLLSVIICGAFNGDLTAHLTVTVTHYPIKTLDDLTGQTEIRPYVIAGTSLHTLLLNAESGVYKKITESMVELGPYDDCPTDPERIVLNFTMAEELFLTAPIALMLPDDAFYAELFNFHMQKLHETGQLQRWFQLYWSSDSVCSVGSSAETDAISLESAGGCFIATLCFYGLGLLILLVELVWTKLAKRQPLDCFFY</sequence>
<organism evidence="15 16">
    <name type="scientific">Macrostomum lignano</name>
    <dbReference type="NCBI Taxonomy" id="282301"/>
    <lineage>
        <taxon>Eukaryota</taxon>
        <taxon>Metazoa</taxon>
        <taxon>Spiralia</taxon>
        <taxon>Lophotrochozoa</taxon>
        <taxon>Platyhelminthes</taxon>
        <taxon>Rhabditophora</taxon>
        <taxon>Macrostomorpha</taxon>
        <taxon>Macrostomida</taxon>
        <taxon>Macrostomidae</taxon>
        <taxon>Macrostomum</taxon>
    </lineage>
</organism>
<dbReference type="AlphaFoldDB" id="A0A1I8H5G6"/>
<evidence type="ECO:0000256" key="1">
    <source>
        <dbReference type="ARBA" id="ARBA00004651"/>
    </source>
</evidence>
<reference evidence="16" key="1">
    <citation type="submission" date="2016-11" db="UniProtKB">
        <authorList>
            <consortium name="WormBaseParasite"/>
        </authorList>
    </citation>
    <scope>IDENTIFICATION</scope>
</reference>
<keyword evidence="4 12" id="KW-0812">Transmembrane</keyword>
<keyword evidence="7 12" id="KW-0472">Membrane</keyword>
<proteinExistence type="predicted"/>
<evidence type="ECO:0000256" key="8">
    <source>
        <dbReference type="ARBA" id="ARBA00023170"/>
    </source>
</evidence>
<evidence type="ECO:0000313" key="15">
    <source>
        <dbReference type="Proteomes" id="UP000095280"/>
    </source>
</evidence>
<comment type="subcellular location">
    <subcellularLocation>
        <location evidence="1">Cell membrane</location>
        <topology evidence="1">Multi-pass membrane protein</topology>
    </subcellularLocation>
</comment>
<keyword evidence="10" id="KW-1071">Ligand-gated ion channel</keyword>
<evidence type="ECO:0000259" key="14">
    <source>
        <dbReference type="Pfam" id="PF10613"/>
    </source>
</evidence>
<evidence type="ECO:0000256" key="12">
    <source>
        <dbReference type="SAM" id="Phobius"/>
    </source>
</evidence>
<evidence type="ECO:0000256" key="10">
    <source>
        <dbReference type="ARBA" id="ARBA00023286"/>
    </source>
</evidence>